<sequence>MIAPGKLILTAAFALFLLDDADFATATATLRLRSTFDDRTREVARSLRAPERAVDKNLKLEEERGGSSDLASTVKKLWKVHPYATEDHINKMAVLAKLSKKSTAADNIEWLNGHAAKKENKRDARYAQWAKDKMEPEMLKAAIRAFRIPDEHLGAQKTLQKYETHVAMDLLQTLGWDRNPNTLDDWIVGMKDVFKEHERYTPQFFGSVYPEDLALALKRVTSYIHDQNKAEALLEEYRRFHGTSFTDS</sequence>
<proteinExistence type="predicted"/>
<feature type="chain" id="PRO_5043785431" description="Avirulence protein" evidence="1">
    <location>
        <begin position="27"/>
        <end position="248"/>
    </location>
</feature>
<dbReference type="Proteomes" id="UP001162060">
    <property type="component" value="Unassembled WGS sequence"/>
</dbReference>
<evidence type="ECO:0000313" key="3">
    <source>
        <dbReference type="Proteomes" id="UP001162060"/>
    </source>
</evidence>
<keyword evidence="1" id="KW-0732">Signal</keyword>
<reference evidence="2" key="1">
    <citation type="submission" date="2024-01" db="EMBL/GenBank/DDBJ databases">
        <authorList>
            <person name="Webb A."/>
        </authorList>
    </citation>
    <scope>NUCLEOTIDE SEQUENCE</scope>
    <source>
        <strain evidence="2">Pm1</strain>
    </source>
</reference>
<accession>A0AAV1UXP9</accession>
<dbReference type="AlphaFoldDB" id="A0AAV1UXP9"/>
<protein>
    <recommendedName>
        <fullName evidence="4">Avirulence protein</fullName>
    </recommendedName>
</protein>
<organism evidence="2 3">
    <name type="scientific">Peronospora matthiolae</name>
    <dbReference type="NCBI Taxonomy" id="2874970"/>
    <lineage>
        <taxon>Eukaryota</taxon>
        <taxon>Sar</taxon>
        <taxon>Stramenopiles</taxon>
        <taxon>Oomycota</taxon>
        <taxon>Peronosporomycetes</taxon>
        <taxon>Peronosporales</taxon>
        <taxon>Peronosporaceae</taxon>
        <taxon>Peronospora</taxon>
    </lineage>
</organism>
<gene>
    <name evidence="2" type="ORF">PM001_LOCUS23158</name>
</gene>
<evidence type="ECO:0000256" key="1">
    <source>
        <dbReference type="SAM" id="SignalP"/>
    </source>
</evidence>
<name>A0AAV1UXP9_9STRA</name>
<evidence type="ECO:0008006" key="4">
    <source>
        <dbReference type="Google" id="ProtNLM"/>
    </source>
</evidence>
<comment type="caution">
    <text evidence="2">The sequence shown here is derived from an EMBL/GenBank/DDBJ whole genome shotgun (WGS) entry which is preliminary data.</text>
</comment>
<feature type="signal peptide" evidence="1">
    <location>
        <begin position="1"/>
        <end position="26"/>
    </location>
</feature>
<evidence type="ECO:0000313" key="2">
    <source>
        <dbReference type="EMBL" id="CAK7938008.1"/>
    </source>
</evidence>
<dbReference type="EMBL" id="CAKLBY020000228">
    <property type="protein sequence ID" value="CAK7938008.1"/>
    <property type="molecule type" value="Genomic_DNA"/>
</dbReference>